<gene>
    <name evidence="1" type="ORF">D641_0113725</name>
</gene>
<accession>A0A022KR98</accession>
<keyword evidence="2" id="KW-1185">Reference proteome</keyword>
<protein>
    <submittedName>
        <fullName evidence="1">Uncharacterized protein</fullName>
    </submittedName>
</protein>
<name>A0A022KR98_9MICO</name>
<dbReference type="OrthoDB" id="4866617at2"/>
<comment type="caution">
    <text evidence="1">The sequence shown here is derived from an EMBL/GenBank/DDBJ whole genome shotgun (WGS) entry which is preliminary data.</text>
</comment>
<dbReference type="HOGENOM" id="CLU_1737050_0_0_11"/>
<sequence length="147" mass="15652">MRIYLPLADEDRPALLSARREIDLPAGREAWAVTAEARADRPGDDIEDLEYDAVQDAVHVALQAVEPDARALVMAADVADKALEGATDTGGAYGVRLVSGARAVIASFHVTEQDARTAEQDDTDPALLWFDASEGPSALAQLDRPGV</sequence>
<evidence type="ECO:0000313" key="1">
    <source>
        <dbReference type="EMBL" id="EYT47994.1"/>
    </source>
</evidence>
<dbReference type="Proteomes" id="UP000019754">
    <property type="component" value="Unassembled WGS sequence"/>
</dbReference>
<reference evidence="1 2" key="1">
    <citation type="journal article" date="2013" name="Genome Announc.">
        <title>Draft genome sequence of an Actinobacterium, Brachybacterium muris strain UCD-AY4.</title>
        <authorList>
            <person name="Lo J.R."/>
            <person name="Lang J.M."/>
            <person name="Darling A.E."/>
            <person name="Eisen J.A."/>
            <person name="Coil D.A."/>
        </authorList>
    </citation>
    <scope>NUCLEOTIDE SEQUENCE [LARGE SCALE GENOMIC DNA]</scope>
    <source>
        <strain evidence="1 2">UCD-AY4</strain>
    </source>
</reference>
<dbReference type="Pfam" id="PF21853">
    <property type="entry name" value="DUF6912"/>
    <property type="match status" value="1"/>
</dbReference>
<dbReference type="RefSeq" id="WP_017824075.1">
    <property type="nucleotide sequence ID" value="NZ_AORC01000020.1"/>
</dbReference>
<evidence type="ECO:0000313" key="2">
    <source>
        <dbReference type="Proteomes" id="UP000019754"/>
    </source>
</evidence>
<dbReference type="EMBL" id="AORC01000020">
    <property type="protein sequence ID" value="EYT47994.1"/>
    <property type="molecule type" value="Genomic_DNA"/>
</dbReference>
<dbReference type="STRING" id="1249481.D641_0113725"/>
<proteinExistence type="predicted"/>
<organism evidence="1 2">
    <name type="scientific">Brachybacterium muris UCD-AY4</name>
    <dbReference type="NCBI Taxonomy" id="1249481"/>
    <lineage>
        <taxon>Bacteria</taxon>
        <taxon>Bacillati</taxon>
        <taxon>Actinomycetota</taxon>
        <taxon>Actinomycetes</taxon>
        <taxon>Micrococcales</taxon>
        <taxon>Dermabacteraceae</taxon>
        <taxon>Brachybacterium</taxon>
    </lineage>
</organism>
<dbReference type="AlphaFoldDB" id="A0A022KR98"/>
<dbReference type="InterPro" id="IPR054206">
    <property type="entry name" value="DUF6912"/>
</dbReference>